<dbReference type="AlphaFoldDB" id="D8M9N8"/>
<dbReference type="InParanoid" id="D8M9N8"/>
<organism evidence="1">
    <name type="scientific">Blastocystis hominis</name>
    <dbReference type="NCBI Taxonomy" id="12968"/>
    <lineage>
        <taxon>Eukaryota</taxon>
        <taxon>Sar</taxon>
        <taxon>Stramenopiles</taxon>
        <taxon>Bigyra</taxon>
        <taxon>Opalozoa</taxon>
        <taxon>Opalinata</taxon>
        <taxon>Blastocystidae</taxon>
        <taxon>Blastocystis</taxon>
    </lineage>
</organism>
<reference evidence="1" key="1">
    <citation type="submission" date="2010-02" db="EMBL/GenBank/DDBJ databases">
        <title>Sequencing and annotation of the Blastocystis hominis genome.</title>
        <authorList>
            <person name="Wincker P."/>
        </authorList>
    </citation>
    <scope>NUCLEOTIDE SEQUENCE</scope>
    <source>
        <strain evidence="1">Singapore isolate B</strain>
    </source>
</reference>
<keyword evidence="2" id="KW-1185">Reference proteome</keyword>
<evidence type="ECO:0000313" key="1">
    <source>
        <dbReference type="EMBL" id="CBK24777.2"/>
    </source>
</evidence>
<name>D8M9N8_BLAHO</name>
<dbReference type="OrthoDB" id="6046730at2759"/>
<evidence type="ECO:0000313" key="2">
    <source>
        <dbReference type="Proteomes" id="UP000008312"/>
    </source>
</evidence>
<dbReference type="RefSeq" id="XP_012898825.1">
    <property type="nucleotide sequence ID" value="XM_013043371.1"/>
</dbReference>
<accession>D8M9N8</accession>
<gene>
    <name evidence="1" type="ORF">GSBLH_T00006817001</name>
</gene>
<proteinExistence type="predicted"/>
<dbReference type="Proteomes" id="UP000008312">
    <property type="component" value="Unassembled WGS sequence"/>
</dbReference>
<sequence length="411" mass="47383">MYFLSTMPGVLGIVFCDDEYWFKECSKFNLQCISEFPSIRSPFGMPFFFGMIDMLINKFPGYPFYGYINGDILVENTIRDVLEQVHADILSGKLGPKVSLFTHRKNMFASFPDDLYNNNSESRECVRPLPLIRSELFTRFNRRSVTYWDVAIDLFVFTPSVFPWRLMPNFVIGRTKYDNYVVQSLAHDPSQVMIDASNMVAIVHQTIDGVRSGLRKQRSEKKSSISMLWNELALHIAGVKDCCQDIWFAELSSHVVIPTQQGVCVEAKLMQSYLEDDFQLNEIEMLKAYIKPEEHRRCLFVVEGAVSGFMSHLCEHTGSEPNRIRRLARKRLLSCGLQDRITVICTEIARDRYMAQLTEYLKFYNAKFDTVISMLPSGDGLIQYVTEIGAHPPSGHVPCRRQRETVLYSWV</sequence>
<dbReference type="GeneID" id="24922941"/>
<protein>
    <submittedName>
        <fullName evidence="1">Uncharacterized protein</fullName>
    </submittedName>
</protein>
<dbReference type="EMBL" id="FN668689">
    <property type="protein sequence ID" value="CBK24777.2"/>
    <property type="molecule type" value="Genomic_DNA"/>
</dbReference>